<organism evidence="2 3">
    <name type="scientific">Sousa chinensis</name>
    <name type="common">Indo-pacific humpbacked dolphin</name>
    <name type="synonym">Steno chinensis</name>
    <dbReference type="NCBI Taxonomy" id="103600"/>
    <lineage>
        <taxon>Eukaryota</taxon>
        <taxon>Metazoa</taxon>
        <taxon>Chordata</taxon>
        <taxon>Craniata</taxon>
        <taxon>Vertebrata</taxon>
        <taxon>Euteleostomi</taxon>
        <taxon>Mammalia</taxon>
        <taxon>Eutheria</taxon>
        <taxon>Laurasiatheria</taxon>
        <taxon>Artiodactyla</taxon>
        <taxon>Whippomorpha</taxon>
        <taxon>Cetacea</taxon>
        <taxon>Odontoceti</taxon>
        <taxon>Delphinidae</taxon>
        <taxon>Sousa</taxon>
    </lineage>
</organism>
<proteinExistence type="predicted"/>
<gene>
    <name evidence="2" type="ORF">DBR06_SOUSAS25010001</name>
</gene>
<sequence length="30" mass="3610">IMHQDLKPWNLPFDVKMNMKITDFGLSNEF</sequence>
<dbReference type="EMBL" id="QWLN02000047">
    <property type="protein sequence ID" value="TEA42508.1"/>
    <property type="molecule type" value="Genomic_DNA"/>
</dbReference>
<dbReference type="InterPro" id="IPR011009">
    <property type="entry name" value="Kinase-like_dom_sf"/>
</dbReference>
<reference evidence="2 3" key="1">
    <citation type="journal article" date="2018" name="Genomics">
        <title>Molecular footprints of inshore aquatic adaptation in Indo-Pacific humpback dolphin (Sousa chinensis).</title>
        <authorList>
            <person name="Ming Y."/>
            <person name="Jian J."/>
            <person name="Yu F."/>
            <person name="Yu X."/>
            <person name="Wang J."/>
            <person name="Liu W."/>
        </authorList>
    </citation>
    <scope>NUCLEOTIDE SEQUENCE [LARGE SCALE GENOMIC DNA]</scope>
    <source>
        <strain evidence="2">MY-2018</strain>
        <tissue evidence="2">Skin</tissue>
    </source>
</reference>
<comment type="caution">
    <text evidence="2">The sequence shown here is derived from an EMBL/GenBank/DDBJ whole genome shotgun (WGS) entry which is preliminary data.</text>
</comment>
<feature type="non-terminal residue" evidence="2">
    <location>
        <position position="30"/>
    </location>
</feature>
<dbReference type="GO" id="GO:0005524">
    <property type="term" value="F:ATP binding"/>
    <property type="evidence" value="ECO:0007669"/>
    <property type="project" value="InterPro"/>
</dbReference>
<accession>A0A484H3P5</accession>
<dbReference type="InterPro" id="IPR000719">
    <property type="entry name" value="Prot_kinase_dom"/>
</dbReference>
<name>A0A484H3P5_SOUCH</name>
<keyword evidence="3" id="KW-1185">Reference proteome</keyword>
<dbReference type="AlphaFoldDB" id="A0A484H3P5"/>
<evidence type="ECO:0000313" key="3">
    <source>
        <dbReference type="Proteomes" id="UP000295264"/>
    </source>
</evidence>
<dbReference type="Proteomes" id="UP000295264">
    <property type="component" value="Unassembled WGS sequence"/>
</dbReference>
<dbReference type="PROSITE" id="PS50011">
    <property type="entry name" value="PROTEIN_KINASE_DOM"/>
    <property type="match status" value="1"/>
</dbReference>
<dbReference type="Gene3D" id="1.10.510.10">
    <property type="entry name" value="Transferase(Phosphotransferase) domain 1"/>
    <property type="match status" value="1"/>
</dbReference>
<evidence type="ECO:0000259" key="1">
    <source>
        <dbReference type="PROSITE" id="PS50011"/>
    </source>
</evidence>
<dbReference type="GO" id="GO:0004672">
    <property type="term" value="F:protein kinase activity"/>
    <property type="evidence" value="ECO:0007669"/>
    <property type="project" value="InterPro"/>
</dbReference>
<feature type="domain" description="Protein kinase" evidence="1">
    <location>
        <begin position="1"/>
        <end position="30"/>
    </location>
</feature>
<dbReference type="SUPFAM" id="SSF56112">
    <property type="entry name" value="Protein kinase-like (PK-like)"/>
    <property type="match status" value="1"/>
</dbReference>
<feature type="non-terminal residue" evidence="2">
    <location>
        <position position="1"/>
    </location>
</feature>
<protein>
    <recommendedName>
        <fullName evidence="1">Protein kinase domain-containing protein</fullName>
    </recommendedName>
</protein>
<evidence type="ECO:0000313" key="2">
    <source>
        <dbReference type="EMBL" id="TEA42508.1"/>
    </source>
</evidence>